<dbReference type="EMBL" id="AP018005">
    <property type="protein sequence ID" value="BBB15921.1"/>
    <property type="molecule type" value="Genomic_DNA"/>
</dbReference>
<protein>
    <recommendedName>
        <fullName evidence="6 7">Ribonuclease P protein component</fullName>
        <shortName evidence="6">RNase P protein</shortName>
        <shortName evidence="6">RNaseP protein</shortName>
        <ecNumber evidence="6 7">3.1.26.5</ecNumber>
    </recommendedName>
    <alternativeName>
        <fullName evidence="6">Protein C5</fullName>
    </alternativeName>
</protein>
<evidence type="ECO:0000256" key="4">
    <source>
        <dbReference type="ARBA" id="ARBA00022801"/>
    </source>
</evidence>
<organism evidence="8 9">
    <name type="scientific">Candidatus Rickettsiella viridis</name>
    <dbReference type="NCBI Taxonomy" id="676208"/>
    <lineage>
        <taxon>Bacteria</taxon>
        <taxon>Pseudomonadati</taxon>
        <taxon>Pseudomonadota</taxon>
        <taxon>Gammaproteobacteria</taxon>
        <taxon>Legionellales</taxon>
        <taxon>Coxiellaceae</taxon>
        <taxon>Rickettsiella</taxon>
    </lineage>
</organism>
<dbReference type="PANTHER" id="PTHR33992:SF1">
    <property type="entry name" value="RIBONUCLEASE P PROTEIN COMPONENT"/>
    <property type="match status" value="1"/>
</dbReference>
<comment type="subunit">
    <text evidence="6">Consists of a catalytic RNA component (M1 or rnpB) and a protein subunit.</text>
</comment>
<keyword evidence="2 6" id="KW-0540">Nuclease</keyword>
<evidence type="ECO:0000313" key="8">
    <source>
        <dbReference type="EMBL" id="BBB15921.1"/>
    </source>
</evidence>
<dbReference type="AlphaFoldDB" id="A0A2Z5UXK2"/>
<dbReference type="GO" id="GO:0000049">
    <property type="term" value="F:tRNA binding"/>
    <property type="evidence" value="ECO:0007669"/>
    <property type="project" value="UniProtKB-UniRule"/>
</dbReference>
<dbReference type="Gene3D" id="3.30.230.10">
    <property type="match status" value="1"/>
</dbReference>
<comment type="similarity">
    <text evidence="6">Belongs to the RnpA family.</text>
</comment>
<keyword evidence="3 6" id="KW-0255">Endonuclease</keyword>
<dbReference type="OrthoDB" id="9796422at2"/>
<name>A0A2Z5UXK2_9COXI</name>
<keyword evidence="9" id="KW-1185">Reference proteome</keyword>
<evidence type="ECO:0000256" key="6">
    <source>
        <dbReference type="HAMAP-Rule" id="MF_00227"/>
    </source>
</evidence>
<evidence type="ECO:0000313" key="9">
    <source>
        <dbReference type="Proteomes" id="UP000282483"/>
    </source>
</evidence>
<accession>A0A2Z5UXK2</accession>
<dbReference type="InterPro" id="IPR020568">
    <property type="entry name" value="Ribosomal_Su5_D2-typ_SF"/>
</dbReference>
<comment type="function">
    <text evidence="6">RNaseP catalyzes the removal of the 5'-leader sequence from pre-tRNA to produce the mature 5'-terminus. It can also cleave other RNA substrates such as 4.5S RNA. The protein component plays an auxiliary but essential role in vivo by binding to the 5'-leader sequence and broadening the substrate specificity of the ribozyme.</text>
</comment>
<evidence type="ECO:0000256" key="2">
    <source>
        <dbReference type="ARBA" id="ARBA00022722"/>
    </source>
</evidence>
<dbReference type="GO" id="GO:0004526">
    <property type="term" value="F:ribonuclease P activity"/>
    <property type="evidence" value="ECO:0007669"/>
    <property type="project" value="UniProtKB-UniRule"/>
</dbReference>
<dbReference type="PANTHER" id="PTHR33992">
    <property type="entry name" value="RIBONUCLEASE P PROTEIN COMPONENT"/>
    <property type="match status" value="1"/>
</dbReference>
<keyword evidence="5 6" id="KW-0694">RNA-binding</keyword>
<sequence length="119" mass="13889">MITNNRLFKSRRLGNSEDFKQVFQLGKKLRQGCLTTYTKPNDHEYARLGLAIAKKAVSTASARNWVKRTIRESFRLKQRSLPHLDIVITVTSQCIANKQILLCDLDKQWSRLMIYYKEA</sequence>
<dbReference type="InterPro" id="IPR014721">
    <property type="entry name" value="Ribsml_uS5_D2-typ_fold_subgr"/>
</dbReference>
<dbReference type="NCBIfam" id="TIGR00188">
    <property type="entry name" value="rnpA"/>
    <property type="match status" value="1"/>
</dbReference>
<keyword evidence="4 6" id="KW-0378">Hydrolase</keyword>
<evidence type="ECO:0000256" key="5">
    <source>
        <dbReference type="ARBA" id="ARBA00022884"/>
    </source>
</evidence>
<dbReference type="KEGG" id="rvi:RVIR1_14830"/>
<keyword evidence="1 6" id="KW-0819">tRNA processing</keyword>
<dbReference type="GO" id="GO:0001682">
    <property type="term" value="P:tRNA 5'-leader removal"/>
    <property type="evidence" value="ECO:0007669"/>
    <property type="project" value="UniProtKB-UniRule"/>
</dbReference>
<evidence type="ECO:0000256" key="7">
    <source>
        <dbReference type="NCBIfam" id="TIGR00188"/>
    </source>
</evidence>
<dbReference type="GO" id="GO:0030677">
    <property type="term" value="C:ribonuclease P complex"/>
    <property type="evidence" value="ECO:0007669"/>
    <property type="project" value="TreeGrafter"/>
</dbReference>
<dbReference type="InterPro" id="IPR000100">
    <property type="entry name" value="RNase_P"/>
</dbReference>
<gene>
    <name evidence="6 8" type="primary">rnpA</name>
    <name evidence="8" type="ORF">RVIR1_14830</name>
</gene>
<dbReference type="GO" id="GO:0042781">
    <property type="term" value="F:3'-tRNA processing endoribonuclease activity"/>
    <property type="evidence" value="ECO:0007669"/>
    <property type="project" value="TreeGrafter"/>
</dbReference>
<reference evidence="8 9" key="1">
    <citation type="submission" date="2017-03" db="EMBL/GenBank/DDBJ databases">
        <title>The genome sequence of Candidatus Rickettsiella viridis.</title>
        <authorList>
            <person name="Nikoh N."/>
            <person name="Tsuchida T."/>
            <person name="Yamaguchi K."/>
            <person name="Maeda T."/>
            <person name="Shigenobu S."/>
            <person name="Fukatsu T."/>
        </authorList>
    </citation>
    <scope>NUCLEOTIDE SEQUENCE [LARGE SCALE GENOMIC DNA]</scope>
    <source>
        <strain evidence="8 9">Ap-RA04</strain>
    </source>
</reference>
<evidence type="ECO:0000256" key="1">
    <source>
        <dbReference type="ARBA" id="ARBA00022694"/>
    </source>
</evidence>
<dbReference type="RefSeq" id="WP_126323452.1">
    <property type="nucleotide sequence ID" value="NZ_AP018005.1"/>
</dbReference>
<comment type="catalytic activity">
    <reaction evidence="6">
        <text>Endonucleolytic cleavage of RNA, removing 5'-extranucleotides from tRNA precursor.</text>
        <dbReference type="EC" id="3.1.26.5"/>
    </reaction>
</comment>
<dbReference type="SUPFAM" id="SSF54211">
    <property type="entry name" value="Ribosomal protein S5 domain 2-like"/>
    <property type="match status" value="1"/>
</dbReference>
<proteinExistence type="inferred from homology"/>
<dbReference type="Pfam" id="PF00825">
    <property type="entry name" value="Ribonuclease_P"/>
    <property type="match status" value="1"/>
</dbReference>
<dbReference type="HAMAP" id="MF_00227">
    <property type="entry name" value="RNase_P"/>
    <property type="match status" value="1"/>
</dbReference>
<dbReference type="Proteomes" id="UP000282483">
    <property type="component" value="Chromosome"/>
</dbReference>
<dbReference type="EC" id="3.1.26.5" evidence="6 7"/>
<evidence type="ECO:0000256" key="3">
    <source>
        <dbReference type="ARBA" id="ARBA00022759"/>
    </source>
</evidence>